<evidence type="ECO:0000256" key="1">
    <source>
        <dbReference type="SAM" id="MobiDB-lite"/>
    </source>
</evidence>
<comment type="caution">
    <text evidence="3">The sequence shown here is derived from an EMBL/GenBank/DDBJ whole genome shotgun (WGS) entry which is preliminary data.</text>
</comment>
<evidence type="ECO:0000313" key="4">
    <source>
        <dbReference type="Proteomes" id="UP000723463"/>
    </source>
</evidence>
<feature type="region of interest" description="Disordered" evidence="1">
    <location>
        <begin position="119"/>
        <end position="143"/>
    </location>
</feature>
<dbReference type="InterPro" id="IPR036047">
    <property type="entry name" value="F-box-like_dom_sf"/>
</dbReference>
<dbReference type="SUPFAM" id="SSF81383">
    <property type="entry name" value="F-box domain"/>
    <property type="match status" value="1"/>
</dbReference>
<dbReference type="Pfam" id="PF12937">
    <property type="entry name" value="F-box-like"/>
    <property type="match status" value="1"/>
</dbReference>
<dbReference type="InterPro" id="IPR032675">
    <property type="entry name" value="LRR_dom_sf"/>
</dbReference>
<accession>A0A9P6F3I3</accession>
<dbReference type="AlphaFoldDB" id="A0A9P6F3I3"/>
<feature type="domain" description="F-box" evidence="2">
    <location>
        <begin position="8"/>
        <end position="41"/>
    </location>
</feature>
<dbReference type="InterPro" id="IPR001810">
    <property type="entry name" value="F-box_dom"/>
</dbReference>
<keyword evidence="4" id="KW-1185">Reference proteome</keyword>
<dbReference type="Gene3D" id="3.80.10.10">
    <property type="entry name" value="Ribonuclease Inhibitor"/>
    <property type="match status" value="1"/>
</dbReference>
<dbReference type="SUPFAM" id="SSF52047">
    <property type="entry name" value="RNI-like"/>
    <property type="match status" value="1"/>
</dbReference>
<dbReference type="Proteomes" id="UP000723463">
    <property type="component" value="Unassembled WGS sequence"/>
</dbReference>
<sequence length="753" mass="83986">MSAPTPRQIPPEIVTLIFDQLSKKDLYQCLFVSRLWHDQAQAHVYNDVTIDTTRRRHNQSLVPALKARKHLLRKVEWRSGRLGGALEDDLLDIVLDYGPVITAPVAAVAVATPAIDDVAADNSNTDNNNTEKSGRGHPSRSLSRSFSRLASVFRSRSTKTTAARAATSAVAIDPATAVTDPATADADADADTVVVTADPTPDFSTTTGLMGPGPNRPALRHFTFTEDFLTGTLLETVLFNLTPTTLTILEVYIKQTGPAKSYEVDMEMILDTYPCLKDLCLDGPVFRYTSMQRSEDFAIPSGSFASTSVTTGATMEPEIVDIQHRLESFTFGPNLLSREGSNAFLFVKRLGNLKRIRVRSTTVYAECAPKSRPWDFGRALKAHCPKLESIDINGPVVFWLFDLPILPYEQLPHITAMVQQTPAYLLAVPAELAHLLKDKRLKLQLLDQEQEELLEGKTAIPFFPQLKKLIVDGDHSLSVQDLFSLGVQGRFLTHLEILLPPTRHTEPWEVYDKGDKYIDSTPSTALLSAVGPRAIRMVELRRLQLRRSFDSRDVIHFLQSCSSLKFLSVAGCSVTFESLVDGYDSPSTSATGSLIGRGGVGIPHIRPWACEDTLETLKIGLDVPQDLPKEHHAVLWKYLGRFKKLRHLSLVPTLKPRWVLIPTFDRGVEGLFPEGGMSETLEKLELVTTWWEAVVGKEMVLWLAKSCPKLKDLNLEYHFLFSNFTTMDVRHRAFLGDEEVKKCSIRNIDVLSW</sequence>
<evidence type="ECO:0000313" key="3">
    <source>
        <dbReference type="EMBL" id="KAF9541062.1"/>
    </source>
</evidence>
<feature type="compositionally biased region" description="Low complexity" evidence="1">
    <location>
        <begin position="119"/>
        <end position="130"/>
    </location>
</feature>
<name>A0A9P6F3I3_9FUNG</name>
<gene>
    <name evidence="3" type="ORF">EC957_003450</name>
</gene>
<evidence type="ECO:0000259" key="2">
    <source>
        <dbReference type="Pfam" id="PF12937"/>
    </source>
</evidence>
<dbReference type="EMBL" id="JAAAXW010000179">
    <property type="protein sequence ID" value="KAF9541062.1"/>
    <property type="molecule type" value="Genomic_DNA"/>
</dbReference>
<organism evidence="3 4">
    <name type="scientific">Mortierella hygrophila</name>
    <dbReference type="NCBI Taxonomy" id="979708"/>
    <lineage>
        <taxon>Eukaryota</taxon>
        <taxon>Fungi</taxon>
        <taxon>Fungi incertae sedis</taxon>
        <taxon>Mucoromycota</taxon>
        <taxon>Mortierellomycotina</taxon>
        <taxon>Mortierellomycetes</taxon>
        <taxon>Mortierellales</taxon>
        <taxon>Mortierellaceae</taxon>
        <taxon>Mortierella</taxon>
    </lineage>
</organism>
<reference evidence="3" key="1">
    <citation type="journal article" date="2020" name="Fungal Divers.">
        <title>Resolving the Mortierellaceae phylogeny through synthesis of multi-gene phylogenetics and phylogenomics.</title>
        <authorList>
            <person name="Vandepol N."/>
            <person name="Liber J."/>
            <person name="Desiro A."/>
            <person name="Na H."/>
            <person name="Kennedy M."/>
            <person name="Barry K."/>
            <person name="Grigoriev I.V."/>
            <person name="Miller A.N."/>
            <person name="O'Donnell K."/>
            <person name="Stajich J.E."/>
            <person name="Bonito G."/>
        </authorList>
    </citation>
    <scope>NUCLEOTIDE SEQUENCE</scope>
    <source>
        <strain evidence="3">NRRL 2591</strain>
    </source>
</reference>
<proteinExistence type="predicted"/>
<protein>
    <recommendedName>
        <fullName evidence="2">F-box domain-containing protein</fullName>
    </recommendedName>
</protein>